<gene>
    <name evidence="1" type="ORF">GPL20_30215</name>
</gene>
<proteinExistence type="predicted"/>
<dbReference type="Proteomes" id="UP000449969">
    <property type="component" value="Unassembled WGS sequence"/>
</dbReference>
<sequence>MKAVTCGRSSRVRRPKIKWLKPMELGDPFRMTRYKTIVTLFAVTTAIAFQTSPGLAFTSEAQQMCSADAMRLCSSEIPDIPRITACMVRHKAHVSPGCRAVMDREAAAARKREAAAQ</sequence>
<dbReference type="EMBL" id="WQNE01000032">
    <property type="protein sequence ID" value="MVT77275.1"/>
    <property type="molecule type" value="Genomic_DNA"/>
</dbReference>
<comment type="caution">
    <text evidence="1">The sequence shown here is derived from an EMBL/GenBank/DDBJ whole genome shotgun (WGS) entry which is preliminary data.</text>
</comment>
<dbReference type="AlphaFoldDB" id="A0A844TIA9"/>
<reference evidence="1 2" key="1">
    <citation type="submission" date="2019-12" db="EMBL/GenBank/DDBJ databases">
        <title>Draft genome sequences Bradyrhizobium cajani AMBPC1010, Bradyrhizobium pachyrhizi AMBPC1040 and Bradyrhizobium yuanmingense ALSPC3051, three plant growth promoting strains isolated from nodules of Cajanus cajan L. in Dominican Republic.</title>
        <authorList>
            <person name="Flores-Felix J.D."/>
            <person name="Araujo J."/>
            <person name="Diaz-Alcantara C."/>
            <person name="Gonzalez-Andres F."/>
            <person name="Velazquez E."/>
        </authorList>
    </citation>
    <scope>NUCLEOTIDE SEQUENCE [LARGE SCALE GENOMIC DNA]</scope>
    <source>
        <strain evidence="1 2">1010</strain>
    </source>
</reference>
<keyword evidence="2" id="KW-1185">Reference proteome</keyword>
<organism evidence="1 2">
    <name type="scientific">Bradyrhizobium cajani</name>
    <dbReference type="NCBI Taxonomy" id="1928661"/>
    <lineage>
        <taxon>Bacteria</taxon>
        <taxon>Pseudomonadati</taxon>
        <taxon>Pseudomonadota</taxon>
        <taxon>Alphaproteobacteria</taxon>
        <taxon>Hyphomicrobiales</taxon>
        <taxon>Nitrobacteraceae</taxon>
        <taxon>Bradyrhizobium</taxon>
    </lineage>
</organism>
<evidence type="ECO:0000313" key="2">
    <source>
        <dbReference type="Proteomes" id="UP000449969"/>
    </source>
</evidence>
<accession>A0A844TIA9</accession>
<name>A0A844TIA9_9BRAD</name>
<evidence type="ECO:0000313" key="1">
    <source>
        <dbReference type="EMBL" id="MVT77275.1"/>
    </source>
</evidence>
<protein>
    <submittedName>
        <fullName evidence="1">Uncharacterized protein</fullName>
    </submittedName>
</protein>